<dbReference type="InterPro" id="IPR003593">
    <property type="entry name" value="AAA+_ATPase"/>
</dbReference>
<comment type="caution">
    <text evidence="5">The sequence shown here is derived from an EMBL/GenBank/DDBJ whole genome shotgun (WGS) entry which is preliminary data.</text>
</comment>
<keyword evidence="3" id="KW-0067">ATP-binding</keyword>
<evidence type="ECO:0000259" key="4">
    <source>
        <dbReference type="PROSITE" id="PS50893"/>
    </source>
</evidence>
<dbReference type="InterPro" id="IPR050093">
    <property type="entry name" value="ABC_SmlMolc_Importer"/>
</dbReference>
<proteinExistence type="predicted"/>
<dbReference type="PANTHER" id="PTHR42781:SF4">
    <property type="entry name" value="SPERMIDINE_PUTRESCINE IMPORT ATP-BINDING PROTEIN POTA"/>
    <property type="match status" value="1"/>
</dbReference>
<dbReference type="GO" id="GO:0005524">
    <property type="term" value="F:ATP binding"/>
    <property type="evidence" value="ECO:0007669"/>
    <property type="project" value="UniProtKB-KW"/>
</dbReference>
<dbReference type="InterPro" id="IPR003439">
    <property type="entry name" value="ABC_transporter-like_ATP-bd"/>
</dbReference>
<sequence>MLETSFTKKLLHFTLELSLKANNQIVVLWGPSGAGKTTVLQCLAGLLNPGSGFIKLGHRTLYSSEENIFVPARHRNIGYVFQDYFLFPHMTVRQNVLYGLKNKKRELRDSSINPLELLDSFDVGHLIDRYPGQLSGGEKQRVALARALVVQPDLLLLDEPFSALDKNTKLSLRKEVKKLHRQWQIPFILVSHDEEDAKYLGDVIISLEKGRLKDESLQYPDYIPDYYKSGLLNISN</sequence>
<dbReference type="SUPFAM" id="SSF52540">
    <property type="entry name" value="P-loop containing nucleoside triphosphate hydrolases"/>
    <property type="match status" value="1"/>
</dbReference>
<dbReference type="InterPro" id="IPR017871">
    <property type="entry name" value="ABC_transporter-like_CS"/>
</dbReference>
<dbReference type="PROSITE" id="PS50893">
    <property type="entry name" value="ABC_TRANSPORTER_2"/>
    <property type="match status" value="1"/>
</dbReference>
<dbReference type="InterPro" id="IPR027417">
    <property type="entry name" value="P-loop_NTPase"/>
</dbReference>
<dbReference type="SMART" id="SM00382">
    <property type="entry name" value="AAA"/>
    <property type="match status" value="1"/>
</dbReference>
<dbReference type="PROSITE" id="PS00211">
    <property type="entry name" value="ABC_TRANSPORTER_1"/>
    <property type="match status" value="1"/>
</dbReference>
<organism evidence="5 6">
    <name type="scientific">Pelotomaculum thermopropionicum</name>
    <dbReference type="NCBI Taxonomy" id="110500"/>
    <lineage>
        <taxon>Bacteria</taxon>
        <taxon>Bacillati</taxon>
        <taxon>Bacillota</taxon>
        <taxon>Clostridia</taxon>
        <taxon>Eubacteriales</taxon>
        <taxon>Desulfotomaculaceae</taxon>
        <taxon>Pelotomaculum</taxon>
    </lineage>
</organism>
<dbReference type="PATRIC" id="fig|110500.4.peg.516"/>
<evidence type="ECO:0000256" key="3">
    <source>
        <dbReference type="ARBA" id="ARBA00022840"/>
    </source>
</evidence>
<dbReference type="Pfam" id="PF00005">
    <property type="entry name" value="ABC_tran"/>
    <property type="match status" value="1"/>
</dbReference>
<dbReference type="Proteomes" id="UP000054705">
    <property type="component" value="Unassembled WGS sequence"/>
</dbReference>
<evidence type="ECO:0000256" key="2">
    <source>
        <dbReference type="ARBA" id="ARBA00022741"/>
    </source>
</evidence>
<evidence type="ECO:0000256" key="1">
    <source>
        <dbReference type="ARBA" id="ARBA00022448"/>
    </source>
</evidence>
<protein>
    <submittedName>
        <fullName evidence="5">ABC-type molybdate transport system, ATPase component</fullName>
    </submittedName>
</protein>
<name>A0A101HUJ1_9FIRM</name>
<keyword evidence="2" id="KW-0547">Nucleotide-binding</keyword>
<feature type="domain" description="ABC transporter" evidence="4">
    <location>
        <begin position="1"/>
        <end position="234"/>
    </location>
</feature>
<gene>
    <name evidence="5" type="ORF">XD97_0261</name>
</gene>
<keyword evidence="1" id="KW-0813">Transport</keyword>
<dbReference type="Gene3D" id="3.40.50.300">
    <property type="entry name" value="P-loop containing nucleotide triphosphate hydrolases"/>
    <property type="match status" value="1"/>
</dbReference>
<evidence type="ECO:0000313" key="6">
    <source>
        <dbReference type="Proteomes" id="UP000054705"/>
    </source>
</evidence>
<dbReference type="AlphaFoldDB" id="A0A101HUJ1"/>
<dbReference type="PANTHER" id="PTHR42781">
    <property type="entry name" value="SPERMIDINE/PUTRESCINE IMPORT ATP-BINDING PROTEIN POTA"/>
    <property type="match status" value="1"/>
</dbReference>
<dbReference type="EMBL" id="LGGS01000046">
    <property type="protein sequence ID" value="KUK83129.1"/>
    <property type="molecule type" value="Genomic_DNA"/>
</dbReference>
<accession>A0A101HUJ1</accession>
<dbReference type="GO" id="GO:0016887">
    <property type="term" value="F:ATP hydrolysis activity"/>
    <property type="evidence" value="ECO:0007669"/>
    <property type="project" value="InterPro"/>
</dbReference>
<reference evidence="6" key="1">
    <citation type="journal article" date="2015" name="MBio">
        <title>Genome-Resolved Metagenomic Analysis Reveals Roles for Candidate Phyla and Other Microbial Community Members in Biogeochemical Transformations in Oil Reservoirs.</title>
        <authorList>
            <person name="Hu P."/>
            <person name="Tom L."/>
            <person name="Singh A."/>
            <person name="Thomas B.C."/>
            <person name="Baker B.J."/>
            <person name="Piceno Y.M."/>
            <person name="Andersen G.L."/>
            <person name="Banfield J.F."/>
        </authorList>
    </citation>
    <scope>NUCLEOTIDE SEQUENCE [LARGE SCALE GENOMIC DNA]</scope>
</reference>
<evidence type="ECO:0000313" key="5">
    <source>
        <dbReference type="EMBL" id="KUK83129.1"/>
    </source>
</evidence>